<evidence type="ECO:0000313" key="3">
    <source>
        <dbReference type="Proteomes" id="UP000192739"/>
    </source>
</evidence>
<accession>A0A1X0FA70</accession>
<dbReference type="EMBL" id="MVHT01000063">
    <property type="protein sequence ID" value="ORA98692.1"/>
    <property type="molecule type" value="Genomic_DNA"/>
</dbReference>
<dbReference type="Pfam" id="PF00934">
    <property type="entry name" value="PE"/>
    <property type="match status" value="1"/>
</dbReference>
<dbReference type="InterPro" id="IPR038332">
    <property type="entry name" value="PPE_sf"/>
</dbReference>
<dbReference type="AlphaFoldDB" id="A0A1X0FA70"/>
<dbReference type="InterPro" id="IPR000084">
    <property type="entry name" value="PE-PGRS_N"/>
</dbReference>
<keyword evidence="3" id="KW-1185">Reference proteome</keyword>
<feature type="domain" description="PE" evidence="1">
    <location>
        <begin position="2"/>
        <end position="77"/>
    </location>
</feature>
<gene>
    <name evidence="2" type="ORF">BST27_20510</name>
</gene>
<protein>
    <submittedName>
        <fullName evidence="2">PE family protein</fullName>
    </submittedName>
</protein>
<comment type="caution">
    <text evidence="2">The sequence shown here is derived from an EMBL/GenBank/DDBJ whole genome shotgun (WGS) entry which is preliminary data.</text>
</comment>
<dbReference type="Proteomes" id="UP000192739">
    <property type="component" value="Unassembled WGS sequence"/>
</dbReference>
<reference evidence="2 3" key="1">
    <citation type="submission" date="2017-02" db="EMBL/GenBank/DDBJ databases">
        <title>The new phylogeny of genus Mycobacterium.</title>
        <authorList>
            <person name="Tortoli E."/>
            <person name="Trovato A."/>
            <person name="Cirillo D.M."/>
        </authorList>
    </citation>
    <scope>NUCLEOTIDE SEQUENCE [LARGE SCALE GENOMIC DNA]</scope>
    <source>
        <strain evidence="2 3">DSM 44049</strain>
    </source>
</reference>
<evidence type="ECO:0000259" key="1">
    <source>
        <dbReference type="Pfam" id="PF00934"/>
    </source>
</evidence>
<sequence>MSGIGSTVQAANAAAAGATTQIAAAGADEVSAVIATLFGGFAREYQALGAQAATFHDQFVQALRSGAGAYAAAEAENASPLQALEKQVLDAVNAQTQALFHRPLIGDGANGAAETGQAGGAGGLLFGNGGNGGSGAAGQAGGAGGAAGLFGNGGAGGAGGVGAVGGVGGAGG</sequence>
<dbReference type="SUPFAM" id="SSF140459">
    <property type="entry name" value="PE/PPE dimer-like"/>
    <property type="match status" value="1"/>
</dbReference>
<dbReference type="Pfam" id="PF21526">
    <property type="entry name" value="PGRS"/>
    <property type="match status" value="1"/>
</dbReference>
<name>A0A1X0FA70_MYCIE</name>
<dbReference type="Gene3D" id="1.10.287.850">
    <property type="entry name" value="HP0062-like domain"/>
    <property type="match status" value="1"/>
</dbReference>
<feature type="non-terminal residue" evidence="2">
    <location>
        <position position="172"/>
    </location>
</feature>
<organism evidence="2 3">
    <name type="scientific">Mycobacterium intermedium</name>
    <dbReference type="NCBI Taxonomy" id="28445"/>
    <lineage>
        <taxon>Bacteria</taxon>
        <taxon>Bacillati</taxon>
        <taxon>Actinomycetota</taxon>
        <taxon>Actinomycetes</taxon>
        <taxon>Mycobacteriales</taxon>
        <taxon>Mycobacteriaceae</taxon>
        <taxon>Mycobacterium</taxon>
        <taxon>Mycobacterium simiae complex</taxon>
    </lineage>
</organism>
<dbReference type="InterPro" id="IPR048996">
    <property type="entry name" value="PGRS_rpt"/>
</dbReference>
<evidence type="ECO:0000313" key="2">
    <source>
        <dbReference type="EMBL" id="ORA98692.1"/>
    </source>
</evidence>
<proteinExistence type="predicted"/>